<feature type="transmembrane region" description="Helical" evidence="1">
    <location>
        <begin position="463"/>
        <end position="487"/>
    </location>
</feature>
<reference evidence="2" key="1">
    <citation type="submission" date="2012-03" db="EMBL/GenBank/DDBJ databases">
        <title>Functional metagenomics reveals considerable lignocellulase gene clusters in the gut microbiome of a wood-feeding higher termite.</title>
        <authorList>
            <person name="Liu N."/>
        </authorList>
    </citation>
    <scope>NUCLEOTIDE SEQUENCE</scope>
</reference>
<feature type="transmembrane region" description="Helical" evidence="1">
    <location>
        <begin position="12"/>
        <end position="32"/>
    </location>
</feature>
<dbReference type="PANTHER" id="PTHR32063">
    <property type="match status" value="1"/>
</dbReference>
<name>A0A806K007_9BACT</name>
<feature type="transmembrane region" description="Helical" evidence="1">
    <location>
        <begin position="334"/>
        <end position="354"/>
    </location>
</feature>
<dbReference type="InterPro" id="IPR027463">
    <property type="entry name" value="AcrB_DN_DC_subdom"/>
</dbReference>
<sequence length="1044" mass="113869">MSLSELSIKRPTFIVVVFTAFVFLGIFSYTTLRYELTPSIDFPIFITITVYPGANPSEVENSVTKRMEESLSGVPGAVNIRGISRENVSIVLVELKIGVDVEAAVNEGERLANSTRMQLPDDAYDPIVIKLNMNAIPILNFAVRADNLSATELHDLLTYRIVPEFSSVPGVGEVYTMGSSEREIQVNVDPSKLLSQNLSLLQVVNTVLTNNLSFPAGSIRTDSLTSTIRLSAKYTSIEDIANTVIKRNADGTLLKVGDIAEVVDAIKDVTGFYRLDGQPAIGMYISKQDDANTVEVSSQSKAKAKMLEERYKEQGLKFGLAMDGSTLIRNAADAVIFELTMAIIFVTILMLFFLHSIRNSIIVMIAVPLSIVTTFIGLAVMDFSLNIITLLALSLMIGNLVDDAIVVLENIYRHMEMGKSALQAAIDGIKEIGLSVISLTLTLLVVFLPLAIAPGVLRPIFQALALTMSISLVISLLVAFTVVPLMASSFGKLTKIENKGIWGSMVYGFEVGVGWFKKLVLAVLEWALGHRFITLGLAALLFVVSIILLPAGFIGMEMVANGDNNEVNVTLEYYKDISVTQNNEITRRMEREILAMPEVTSVYAGIGGSSSQFGSGGTYQSSLGIKLIDKGLRKRSSEEFAADLERHINSNYAGVTAIVAAASMLGGGGGGGQAPIQIVLQGSDRDELLPFASEMVDTLVKTIKGLRNMKLSSDFGSPEIVVEIDREKMARLGLDLGSVGGTLQYAFAGNTNAQFLKGDYQYDINVRFDNFDRRSAEDVGNLIMISQLGAPVKLKQIANVTEGTGPNMMERYGRIPSITLQGYIEERSMGEVGADIEAKLKEKLKDHPDITYQVEGMLKNMMDSFIALIYALVASIVLIYLVMVALYESYLYPFVILFSIPLSVIGALWALALTGINLSIFALMGIVILVGLVARNAILVVDFTNHIKKEHNSVYRALHKAVEIRFRPILMTAMACIVGMFPIAFSTSTGSEWKRGIGWVIMGGMASSMVLSLIVVPVVYSLLESLKIWTKRKLGMMPKDVKFD</sequence>
<dbReference type="PRINTS" id="PR00702">
    <property type="entry name" value="ACRIFLAVINRP"/>
</dbReference>
<dbReference type="SUPFAM" id="SSF82693">
    <property type="entry name" value="Multidrug efflux transporter AcrB pore domain, PN1, PN2, PC1 and PC2 subdomains"/>
    <property type="match status" value="2"/>
</dbReference>
<feature type="transmembrane region" description="Helical" evidence="1">
    <location>
        <begin position="964"/>
        <end position="985"/>
    </location>
</feature>
<feature type="transmembrane region" description="Helical" evidence="1">
    <location>
        <begin position="997"/>
        <end position="1023"/>
    </location>
</feature>
<feature type="transmembrane region" description="Helical" evidence="1">
    <location>
        <begin position="361"/>
        <end position="381"/>
    </location>
</feature>
<dbReference type="SUPFAM" id="SSF82714">
    <property type="entry name" value="Multidrug efflux transporter AcrB TolC docking domain, DN and DC subdomains"/>
    <property type="match status" value="2"/>
</dbReference>
<dbReference type="Gene3D" id="3.30.70.1430">
    <property type="entry name" value="Multidrug efflux transporter AcrB pore domain"/>
    <property type="match status" value="2"/>
</dbReference>
<keyword evidence="1" id="KW-0472">Membrane</keyword>
<dbReference type="PANTHER" id="PTHR32063:SF0">
    <property type="entry name" value="SWARMING MOTILITY PROTEIN SWRC"/>
    <property type="match status" value="1"/>
</dbReference>
<keyword evidence="1" id="KW-1133">Transmembrane helix</keyword>
<dbReference type="AlphaFoldDB" id="A0A806K007"/>
<dbReference type="Gene3D" id="3.30.70.1440">
    <property type="entry name" value="Multidrug efflux transporter AcrB pore domain"/>
    <property type="match status" value="1"/>
</dbReference>
<dbReference type="EMBL" id="JQ844215">
    <property type="protein sequence ID" value="AGS52878.1"/>
    <property type="molecule type" value="Genomic_DNA"/>
</dbReference>
<evidence type="ECO:0000256" key="1">
    <source>
        <dbReference type="SAM" id="Phobius"/>
    </source>
</evidence>
<protein>
    <submittedName>
        <fullName evidence="2">Cobalt-zinc-cadmium resistance protein CzcA</fullName>
    </submittedName>
</protein>
<dbReference type="Gene3D" id="3.30.70.1320">
    <property type="entry name" value="Multidrug efflux transporter AcrB pore domain like"/>
    <property type="match status" value="1"/>
</dbReference>
<dbReference type="GO" id="GO:0005886">
    <property type="term" value="C:plasma membrane"/>
    <property type="evidence" value="ECO:0007669"/>
    <property type="project" value="TreeGrafter"/>
</dbReference>
<feature type="transmembrane region" description="Helical" evidence="1">
    <location>
        <begin position="432"/>
        <end position="457"/>
    </location>
</feature>
<accession>A0A806K007</accession>
<dbReference type="GO" id="GO:0042910">
    <property type="term" value="F:xenobiotic transmembrane transporter activity"/>
    <property type="evidence" value="ECO:0007669"/>
    <property type="project" value="TreeGrafter"/>
</dbReference>
<organism evidence="2">
    <name type="scientific">uncultured bacterium contig00016</name>
    <dbReference type="NCBI Taxonomy" id="1181507"/>
    <lineage>
        <taxon>Bacteria</taxon>
        <taxon>environmental samples</taxon>
    </lineage>
</organism>
<feature type="transmembrane region" description="Helical" evidence="1">
    <location>
        <begin position="532"/>
        <end position="556"/>
    </location>
</feature>
<evidence type="ECO:0000313" key="2">
    <source>
        <dbReference type="EMBL" id="AGS52878.1"/>
    </source>
</evidence>
<feature type="transmembrane region" description="Helical" evidence="1">
    <location>
        <begin position="387"/>
        <end position="411"/>
    </location>
</feature>
<keyword evidence="1" id="KW-0812">Transmembrane</keyword>
<feature type="transmembrane region" description="Helical" evidence="1">
    <location>
        <begin position="865"/>
        <end position="887"/>
    </location>
</feature>
<dbReference type="Pfam" id="PF00873">
    <property type="entry name" value="ACR_tran"/>
    <property type="match status" value="1"/>
</dbReference>
<dbReference type="Gene3D" id="1.20.1640.10">
    <property type="entry name" value="Multidrug efflux transporter AcrB transmembrane domain"/>
    <property type="match status" value="2"/>
</dbReference>
<proteinExistence type="predicted"/>
<dbReference type="SUPFAM" id="SSF82866">
    <property type="entry name" value="Multidrug efflux transporter AcrB transmembrane domain"/>
    <property type="match status" value="2"/>
</dbReference>
<dbReference type="InterPro" id="IPR001036">
    <property type="entry name" value="Acrflvin-R"/>
</dbReference>
<dbReference type="Gene3D" id="3.30.2090.10">
    <property type="entry name" value="Multidrug efflux transporter AcrB TolC docking domain, DN and DC subdomains"/>
    <property type="match status" value="2"/>
</dbReference>
<feature type="transmembrane region" description="Helical" evidence="1">
    <location>
        <begin position="918"/>
        <end position="943"/>
    </location>
</feature>
<feature type="transmembrane region" description="Helical" evidence="1">
    <location>
        <begin position="894"/>
        <end position="912"/>
    </location>
</feature>